<reference evidence="2 3" key="1">
    <citation type="submission" date="2023-03" db="EMBL/GenBank/DDBJ databases">
        <title>High-quality genome of Scylla paramamosain provides insights in environmental adaptation.</title>
        <authorList>
            <person name="Zhang L."/>
        </authorList>
    </citation>
    <scope>NUCLEOTIDE SEQUENCE [LARGE SCALE GENOMIC DNA]</scope>
    <source>
        <strain evidence="2">LZ_2023a</strain>
        <tissue evidence="2">Muscle</tissue>
    </source>
</reference>
<organism evidence="2 3">
    <name type="scientific">Scylla paramamosain</name>
    <name type="common">Mud crab</name>
    <dbReference type="NCBI Taxonomy" id="85552"/>
    <lineage>
        <taxon>Eukaryota</taxon>
        <taxon>Metazoa</taxon>
        <taxon>Ecdysozoa</taxon>
        <taxon>Arthropoda</taxon>
        <taxon>Crustacea</taxon>
        <taxon>Multicrustacea</taxon>
        <taxon>Malacostraca</taxon>
        <taxon>Eumalacostraca</taxon>
        <taxon>Eucarida</taxon>
        <taxon>Decapoda</taxon>
        <taxon>Pleocyemata</taxon>
        <taxon>Brachyura</taxon>
        <taxon>Eubrachyura</taxon>
        <taxon>Portunoidea</taxon>
        <taxon>Portunidae</taxon>
        <taxon>Portuninae</taxon>
        <taxon>Scylla</taxon>
    </lineage>
</organism>
<comment type="caution">
    <text evidence="2">The sequence shown here is derived from an EMBL/GenBank/DDBJ whole genome shotgun (WGS) entry which is preliminary data.</text>
</comment>
<sequence length="91" mass="10276">MHWEQVRRGAAGDSWLSVALNLPCFTATQLTSTFLEHHHQPPPPSPAPPPPSLPPPSRLAEDQRHVASMCSSLYWRNLDYKHLWSSHSQIS</sequence>
<dbReference type="AlphaFoldDB" id="A0AAW0SRV3"/>
<evidence type="ECO:0000313" key="2">
    <source>
        <dbReference type="EMBL" id="KAK8376912.1"/>
    </source>
</evidence>
<name>A0AAW0SRV3_SCYPA</name>
<feature type="region of interest" description="Disordered" evidence="1">
    <location>
        <begin position="33"/>
        <end position="61"/>
    </location>
</feature>
<feature type="compositionally biased region" description="Pro residues" evidence="1">
    <location>
        <begin position="41"/>
        <end position="57"/>
    </location>
</feature>
<gene>
    <name evidence="2" type="ORF">O3P69_010093</name>
</gene>
<dbReference type="EMBL" id="JARAKH010000048">
    <property type="protein sequence ID" value="KAK8376912.1"/>
    <property type="molecule type" value="Genomic_DNA"/>
</dbReference>
<protein>
    <submittedName>
        <fullName evidence="2">Uncharacterized protein</fullName>
    </submittedName>
</protein>
<accession>A0AAW0SRV3</accession>
<dbReference type="Proteomes" id="UP001487740">
    <property type="component" value="Unassembled WGS sequence"/>
</dbReference>
<evidence type="ECO:0000256" key="1">
    <source>
        <dbReference type="SAM" id="MobiDB-lite"/>
    </source>
</evidence>
<proteinExistence type="predicted"/>
<evidence type="ECO:0000313" key="3">
    <source>
        <dbReference type="Proteomes" id="UP001487740"/>
    </source>
</evidence>
<keyword evidence="3" id="KW-1185">Reference proteome</keyword>